<accession>A0ABQ5BXJ8</accession>
<protein>
    <submittedName>
        <fullName evidence="2">Uncharacterized protein</fullName>
    </submittedName>
</protein>
<keyword evidence="3" id="KW-1185">Reference proteome</keyword>
<evidence type="ECO:0000313" key="2">
    <source>
        <dbReference type="EMBL" id="GJT18463.1"/>
    </source>
</evidence>
<name>A0ABQ5BXJ8_9ASTR</name>
<dbReference type="Proteomes" id="UP001151760">
    <property type="component" value="Unassembled WGS sequence"/>
</dbReference>
<feature type="region of interest" description="Disordered" evidence="1">
    <location>
        <begin position="57"/>
        <end position="109"/>
    </location>
</feature>
<evidence type="ECO:0000313" key="3">
    <source>
        <dbReference type="Proteomes" id="UP001151760"/>
    </source>
</evidence>
<sequence>MKSYGDQINEEVVVSKVFRSLSSKFNHVVAAIEEAHEQTEEKAFQVKGDSSSKGIVESFDFSENNKGGYCGHRRSRGRGGGGSKSDERQNRNPIQWRNGNKYGHKDVDC</sequence>
<gene>
    <name evidence="2" type="ORF">Tco_0877169</name>
</gene>
<evidence type="ECO:0000256" key="1">
    <source>
        <dbReference type="SAM" id="MobiDB-lite"/>
    </source>
</evidence>
<comment type="caution">
    <text evidence="2">The sequence shown here is derived from an EMBL/GenBank/DDBJ whole genome shotgun (WGS) entry which is preliminary data.</text>
</comment>
<proteinExistence type="predicted"/>
<organism evidence="2 3">
    <name type="scientific">Tanacetum coccineum</name>
    <dbReference type="NCBI Taxonomy" id="301880"/>
    <lineage>
        <taxon>Eukaryota</taxon>
        <taxon>Viridiplantae</taxon>
        <taxon>Streptophyta</taxon>
        <taxon>Embryophyta</taxon>
        <taxon>Tracheophyta</taxon>
        <taxon>Spermatophyta</taxon>
        <taxon>Magnoliopsida</taxon>
        <taxon>eudicotyledons</taxon>
        <taxon>Gunneridae</taxon>
        <taxon>Pentapetalae</taxon>
        <taxon>asterids</taxon>
        <taxon>campanulids</taxon>
        <taxon>Asterales</taxon>
        <taxon>Asteraceae</taxon>
        <taxon>Asteroideae</taxon>
        <taxon>Anthemideae</taxon>
        <taxon>Anthemidinae</taxon>
        <taxon>Tanacetum</taxon>
    </lineage>
</organism>
<reference evidence="2" key="2">
    <citation type="submission" date="2022-01" db="EMBL/GenBank/DDBJ databases">
        <authorList>
            <person name="Yamashiro T."/>
            <person name="Shiraishi A."/>
            <person name="Satake H."/>
            <person name="Nakayama K."/>
        </authorList>
    </citation>
    <scope>NUCLEOTIDE SEQUENCE</scope>
</reference>
<reference evidence="2" key="1">
    <citation type="journal article" date="2022" name="Int. J. Mol. Sci.">
        <title>Draft Genome of Tanacetum Coccineum: Genomic Comparison of Closely Related Tanacetum-Family Plants.</title>
        <authorList>
            <person name="Yamashiro T."/>
            <person name="Shiraishi A."/>
            <person name="Nakayama K."/>
            <person name="Satake H."/>
        </authorList>
    </citation>
    <scope>NUCLEOTIDE SEQUENCE</scope>
</reference>
<dbReference type="EMBL" id="BQNB010013638">
    <property type="protein sequence ID" value="GJT18463.1"/>
    <property type="molecule type" value="Genomic_DNA"/>
</dbReference>